<feature type="transmembrane region" description="Helical" evidence="1">
    <location>
        <begin position="121"/>
        <end position="143"/>
    </location>
</feature>
<feature type="transmembrane region" description="Helical" evidence="1">
    <location>
        <begin position="45"/>
        <end position="67"/>
    </location>
</feature>
<dbReference type="AlphaFoldDB" id="A0A0N4Z843"/>
<protein>
    <submittedName>
        <fullName evidence="3">G_PROTEIN_RECEP_F1_2 domain-containing protein</fullName>
    </submittedName>
</protein>
<feature type="transmembrane region" description="Helical" evidence="1">
    <location>
        <begin position="155"/>
        <end position="175"/>
    </location>
</feature>
<keyword evidence="2" id="KW-1185">Reference proteome</keyword>
<keyword evidence="1" id="KW-0812">Transmembrane</keyword>
<organism evidence="2 3">
    <name type="scientific">Parastrongyloides trichosuri</name>
    <name type="common">Possum-specific nematode worm</name>
    <dbReference type="NCBI Taxonomy" id="131310"/>
    <lineage>
        <taxon>Eukaryota</taxon>
        <taxon>Metazoa</taxon>
        <taxon>Ecdysozoa</taxon>
        <taxon>Nematoda</taxon>
        <taxon>Chromadorea</taxon>
        <taxon>Rhabditida</taxon>
        <taxon>Tylenchina</taxon>
        <taxon>Panagrolaimomorpha</taxon>
        <taxon>Strongyloidoidea</taxon>
        <taxon>Strongyloididae</taxon>
        <taxon>Parastrongyloides</taxon>
    </lineage>
</organism>
<sequence>MEIIDEYMKYFKNVIIDSINPTILNPNVIEKDLAEEITIIKKSQIFYILAIVSLILPSIVGNALYYINYGEETDCFLESYDTTTGNGGRYLLHIGNILSIITLIFSILFARRPDKYRSYGIILLILFLLRICVNIAGIILLSKALTDHNCNPGKAIAGLIVNLAGILLVVFFMALSKFTKAHENECEC</sequence>
<proteinExistence type="predicted"/>
<reference evidence="3" key="1">
    <citation type="submission" date="2017-02" db="UniProtKB">
        <authorList>
            <consortium name="WormBaseParasite"/>
        </authorList>
    </citation>
    <scope>IDENTIFICATION</scope>
</reference>
<evidence type="ECO:0000313" key="3">
    <source>
        <dbReference type="WBParaSite" id="PTRK_0000335650.1"/>
    </source>
</evidence>
<keyword evidence="1" id="KW-1133">Transmembrane helix</keyword>
<feature type="transmembrane region" description="Helical" evidence="1">
    <location>
        <begin position="87"/>
        <end position="109"/>
    </location>
</feature>
<keyword evidence="1" id="KW-0472">Membrane</keyword>
<dbReference type="WBParaSite" id="PTRK_0000335650.1">
    <property type="protein sequence ID" value="PTRK_0000335650.1"/>
    <property type="gene ID" value="PTRK_0000335650"/>
</dbReference>
<dbReference type="Proteomes" id="UP000038045">
    <property type="component" value="Unplaced"/>
</dbReference>
<name>A0A0N4Z843_PARTI</name>
<evidence type="ECO:0000256" key="1">
    <source>
        <dbReference type="SAM" id="Phobius"/>
    </source>
</evidence>
<evidence type="ECO:0000313" key="2">
    <source>
        <dbReference type="Proteomes" id="UP000038045"/>
    </source>
</evidence>
<accession>A0A0N4Z843</accession>